<dbReference type="RefSeq" id="WP_344303091.1">
    <property type="nucleotide sequence ID" value="NZ_BAAAQQ010000007.1"/>
</dbReference>
<evidence type="ECO:0000313" key="1">
    <source>
        <dbReference type="EMBL" id="GAA2121244.1"/>
    </source>
</evidence>
<protein>
    <submittedName>
        <fullName evidence="1">Uncharacterized protein</fullName>
    </submittedName>
</protein>
<comment type="caution">
    <text evidence="1">The sequence shown here is derived from an EMBL/GenBank/DDBJ whole genome shotgun (WGS) entry which is preliminary data.</text>
</comment>
<evidence type="ECO:0000313" key="2">
    <source>
        <dbReference type="Proteomes" id="UP001500575"/>
    </source>
</evidence>
<gene>
    <name evidence="1" type="ORF">GCM10009843_15330</name>
</gene>
<accession>A0ABN2Y536</accession>
<organism evidence="1 2">
    <name type="scientific">Nocardioides bigeumensis</name>
    <dbReference type="NCBI Taxonomy" id="433657"/>
    <lineage>
        <taxon>Bacteria</taxon>
        <taxon>Bacillati</taxon>
        <taxon>Actinomycetota</taxon>
        <taxon>Actinomycetes</taxon>
        <taxon>Propionibacteriales</taxon>
        <taxon>Nocardioidaceae</taxon>
        <taxon>Nocardioides</taxon>
    </lineage>
</organism>
<name>A0ABN2Y536_9ACTN</name>
<reference evidence="1 2" key="1">
    <citation type="journal article" date="2019" name="Int. J. Syst. Evol. Microbiol.">
        <title>The Global Catalogue of Microorganisms (GCM) 10K type strain sequencing project: providing services to taxonomists for standard genome sequencing and annotation.</title>
        <authorList>
            <consortium name="The Broad Institute Genomics Platform"/>
            <consortium name="The Broad Institute Genome Sequencing Center for Infectious Disease"/>
            <person name="Wu L."/>
            <person name="Ma J."/>
        </authorList>
    </citation>
    <scope>NUCLEOTIDE SEQUENCE [LARGE SCALE GENOMIC DNA]</scope>
    <source>
        <strain evidence="1 2">JCM 16021</strain>
    </source>
</reference>
<dbReference type="EMBL" id="BAAAQQ010000007">
    <property type="protein sequence ID" value="GAA2121244.1"/>
    <property type="molecule type" value="Genomic_DNA"/>
</dbReference>
<sequence length="331" mass="33276">MPTHTAVRRTSVLFSALVALLGALVVLGTENAGAGALPAPTKITIDSITSPRSAPPDTPNPAIPNLLVQVGDVITVNVSFSDGAEAAAFNKDTPLKVTTNVGSITVLDATAPSGATNAALTARVNSVVNQVVVTVDDFATGKKASDIVGDSADNHENEVFDVLSLVLSDNTATGDYQRGIGGSQACTEATVAEPVCGIITLPFGAQGGQVVLSTGKCGTANDAYAPCLKGAGVVLQLLAGMDGLGYGPGSPATMLVKCDKSLCGSGGIQKSSLNFSLDGNGNLADAAACPAKGTLPAAGVPCVDYVQSKRDGSGDTYLYFLFDRDARVSVG</sequence>
<dbReference type="Proteomes" id="UP001500575">
    <property type="component" value="Unassembled WGS sequence"/>
</dbReference>
<keyword evidence="2" id="KW-1185">Reference proteome</keyword>
<proteinExistence type="predicted"/>